<dbReference type="GO" id="GO:0006352">
    <property type="term" value="P:DNA-templated transcription initiation"/>
    <property type="evidence" value="ECO:0007669"/>
    <property type="project" value="InterPro"/>
</dbReference>
<sequence length="383" mass="43123">MDSQNYQQPDKSQPEESVLGKVLSENQSRELLALRPSKVVGNVLSRLRDRERDVLTSRYGLQSGSPRKETLESIGQRLSVTRERVRQIEKAALKKISKQTPSIRPLWKIIEEYFTAHGGVIGLDHLVRYLQLDENGDAERECNALRLAMAAYPGVQALRKHPAFKEGWVETSVSEDQLLKIQTAAQRILEKRNQPMAEAGLMALLVDEISEAGPALLKGALQVGAGLGIDSHGQWGLVRWPVVVPRRIRDKVFLVLEEVKRPLHFEEIAKLIQQKFKSKKPVLSRTVHNELIGDKRFVLVGRGIYALKDWGYRPGVVADVIKEILRKAGKPLHISEIIEEVMKLRQVKRNTVVANLQDRTLFKKVGKAVYGLVPHDEAGETSS</sequence>
<evidence type="ECO:0000256" key="1">
    <source>
        <dbReference type="ARBA" id="ARBA00023163"/>
    </source>
</evidence>
<keyword evidence="1" id="KW-0804">Transcription</keyword>
<protein>
    <recommendedName>
        <fullName evidence="2">HTH HARE-type domain-containing protein</fullName>
    </recommendedName>
</protein>
<reference evidence="3 4" key="1">
    <citation type="journal article" date="2016" name="Nat. Commun.">
        <title>Thousands of microbial genomes shed light on interconnected biogeochemical processes in an aquifer system.</title>
        <authorList>
            <person name="Anantharaman K."/>
            <person name="Brown C.T."/>
            <person name="Hug L.A."/>
            <person name="Sharon I."/>
            <person name="Castelle C.J."/>
            <person name="Probst A.J."/>
            <person name="Thomas B.C."/>
            <person name="Singh A."/>
            <person name="Wilkins M.J."/>
            <person name="Karaoz U."/>
            <person name="Brodie E.L."/>
            <person name="Williams K.H."/>
            <person name="Hubbard S.S."/>
            <person name="Banfield J.F."/>
        </authorList>
    </citation>
    <scope>NUCLEOTIDE SEQUENCE [LARGE SCALE GENOMIC DNA]</scope>
</reference>
<dbReference type="InterPro" id="IPR036388">
    <property type="entry name" value="WH-like_DNA-bd_sf"/>
</dbReference>
<dbReference type="Proteomes" id="UP000176651">
    <property type="component" value="Unassembled WGS sequence"/>
</dbReference>
<dbReference type="PROSITE" id="PS51913">
    <property type="entry name" value="HTH_HARE"/>
    <property type="match status" value="1"/>
</dbReference>
<dbReference type="InterPro" id="IPR050239">
    <property type="entry name" value="Sigma-70_RNA_pol_init_factors"/>
</dbReference>
<name>A0A1F4NSU1_UNCK3</name>
<dbReference type="AlphaFoldDB" id="A0A1F4NSU1"/>
<organism evidence="3 4">
    <name type="scientific">candidate division Kazan bacterium RBG_13_50_9</name>
    <dbReference type="NCBI Taxonomy" id="1798535"/>
    <lineage>
        <taxon>Bacteria</taxon>
        <taxon>Bacteria division Kazan-3B-28</taxon>
    </lineage>
</organism>
<comment type="caution">
    <text evidence="3">The sequence shown here is derived from an EMBL/GenBank/DDBJ whole genome shotgun (WGS) entry which is preliminary data.</text>
</comment>
<dbReference type="STRING" id="1798535.A2V68_03180"/>
<evidence type="ECO:0000259" key="2">
    <source>
        <dbReference type="PROSITE" id="PS51913"/>
    </source>
</evidence>
<dbReference type="Pfam" id="PF04545">
    <property type="entry name" value="Sigma70_r4"/>
    <property type="match status" value="1"/>
</dbReference>
<feature type="domain" description="HTH HARE-type" evidence="2">
    <location>
        <begin position="246"/>
        <end position="310"/>
    </location>
</feature>
<dbReference type="EMBL" id="META01000001">
    <property type="protein sequence ID" value="OGB74573.1"/>
    <property type="molecule type" value="Genomic_DNA"/>
</dbReference>
<dbReference type="PANTHER" id="PTHR30603:SF47">
    <property type="entry name" value="RNA POLYMERASE SIGMA FACTOR SIGD, CHLOROPLASTIC"/>
    <property type="match status" value="1"/>
</dbReference>
<dbReference type="GO" id="GO:0003700">
    <property type="term" value="F:DNA-binding transcription factor activity"/>
    <property type="evidence" value="ECO:0007669"/>
    <property type="project" value="InterPro"/>
</dbReference>
<evidence type="ECO:0000313" key="3">
    <source>
        <dbReference type="EMBL" id="OGB74573.1"/>
    </source>
</evidence>
<dbReference type="InterPro" id="IPR013324">
    <property type="entry name" value="RNA_pol_sigma_r3/r4-like"/>
</dbReference>
<accession>A0A1F4NSU1</accession>
<evidence type="ECO:0000313" key="4">
    <source>
        <dbReference type="Proteomes" id="UP000176651"/>
    </source>
</evidence>
<dbReference type="Gene3D" id="1.10.10.10">
    <property type="entry name" value="Winged helix-like DNA-binding domain superfamily/Winged helix DNA-binding domain"/>
    <property type="match status" value="1"/>
</dbReference>
<gene>
    <name evidence="3" type="ORF">A2V68_03180</name>
</gene>
<proteinExistence type="predicted"/>
<dbReference type="SUPFAM" id="SSF88659">
    <property type="entry name" value="Sigma3 and sigma4 domains of RNA polymerase sigma factors"/>
    <property type="match status" value="1"/>
</dbReference>
<dbReference type="CDD" id="cd06171">
    <property type="entry name" value="Sigma70_r4"/>
    <property type="match status" value="1"/>
</dbReference>
<dbReference type="Gene3D" id="1.10.10.1250">
    <property type="entry name" value="RNA polymerase, subunit delta, N-terminal domain"/>
    <property type="match status" value="1"/>
</dbReference>
<dbReference type="InterPro" id="IPR038087">
    <property type="entry name" value="RNAP_delta_N_dom_sf"/>
</dbReference>
<dbReference type="InterPro" id="IPR007759">
    <property type="entry name" value="Asxl_HARE-HTH"/>
</dbReference>
<dbReference type="PANTHER" id="PTHR30603">
    <property type="entry name" value="RNA POLYMERASE SIGMA FACTOR RPO"/>
    <property type="match status" value="1"/>
</dbReference>
<dbReference type="InterPro" id="IPR007630">
    <property type="entry name" value="RNA_pol_sigma70_r4"/>
</dbReference>